<reference evidence="2 3" key="1">
    <citation type="journal article" date="2016" name="Nat. Biotechnol.">
        <title>Measurement of bacterial replication rates in microbial communities.</title>
        <authorList>
            <person name="Brown C.T."/>
            <person name="Olm M.R."/>
            <person name="Thomas B.C."/>
            <person name="Banfield J.F."/>
        </authorList>
    </citation>
    <scope>NUCLEOTIDE SEQUENCE [LARGE SCALE GENOMIC DNA]</scope>
    <source>
        <strain evidence="2">45_41</strain>
    </source>
</reference>
<protein>
    <recommendedName>
        <fullName evidence="1">Glycoside hydrolase 123 catalytic domain-containing protein</fullName>
    </recommendedName>
</protein>
<sequence length="514" mass="60466">MKYFLTLIQLWVGFLSICASYPKANIWIIPSVESPQVYRNYAQTSKVHLEMARGEVEHIQLVFPSKVNEEYRFTFDRYLKGIQISARELKKMNGYYDALVPFKNQLKCTDTLTAVWITVQCPSRVPVGKYHQTIKIEGSKHFTIQLDYNVHHTTIPLKSSIPITVGVENRCMTEGLNDKEADKERQRWVDFVLSYRMTPVFGTQITPERWQYEHSFSPWAWNDKRSIRLLNDRRYSCYMLPFFTLSENELASLLCNIQKKGKLKESLFYIWDEPAYMEDYEQIKRKVNIIRKYASDARILTTFFCGPRNGPRKGDLYAVFDYLKHHIHVATISLAPCKGNEEEVQHIRYKVPEGIDWWSYVCWQPGGNEPNFLLQMKGIQQRAVMWRTWKNGSQGFLYWNCNIYHKRNPFTYITDMPHGDGILIYPGDILGCKGPIASARLERWRDGAEEMELLRLVEKNYSKEKADTLLNIVYSSPLSFIEKAHNIPFFRKELLDQLDKTIPIDYKLRITDFI</sequence>
<evidence type="ECO:0000313" key="2">
    <source>
        <dbReference type="EMBL" id="OKZ35657.1"/>
    </source>
</evidence>
<dbReference type="AlphaFoldDB" id="A0A1Q6IAH9"/>
<gene>
    <name evidence="2" type="ORF">BHV79_06080</name>
</gene>
<evidence type="ECO:0000313" key="3">
    <source>
        <dbReference type="Proteomes" id="UP000186549"/>
    </source>
</evidence>
<name>A0A1Q6IAH9_BACUN</name>
<proteinExistence type="predicted"/>
<dbReference type="EMBL" id="MNQU01000162">
    <property type="protein sequence ID" value="OKZ35657.1"/>
    <property type="molecule type" value="Genomic_DNA"/>
</dbReference>
<accession>A0A1Q6IAH9</accession>
<dbReference type="InterPro" id="IPR025150">
    <property type="entry name" value="GH123_cat"/>
</dbReference>
<feature type="domain" description="Glycoside hydrolase 123 catalytic" evidence="1">
    <location>
        <begin position="187"/>
        <end position="456"/>
    </location>
</feature>
<evidence type="ECO:0000259" key="1">
    <source>
        <dbReference type="Pfam" id="PF13320"/>
    </source>
</evidence>
<comment type="caution">
    <text evidence="2">The sequence shown here is derived from an EMBL/GenBank/DDBJ whole genome shotgun (WGS) entry which is preliminary data.</text>
</comment>
<dbReference type="Pfam" id="PF13320">
    <property type="entry name" value="GH123_cat"/>
    <property type="match status" value="1"/>
</dbReference>
<organism evidence="2 3">
    <name type="scientific">Bacteroides uniformis</name>
    <dbReference type="NCBI Taxonomy" id="820"/>
    <lineage>
        <taxon>Bacteria</taxon>
        <taxon>Pseudomonadati</taxon>
        <taxon>Bacteroidota</taxon>
        <taxon>Bacteroidia</taxon>
        <taxon>Bacteroidales</taxon>
        <taxon>Bacteroidaceae</taxon>
        <taxon>Bacteroides</taxon>
    </lineage>
</organism>
<dbReference type="Proteomes" id="UP000186549">
    <property type="component" value="Unassembled WGS sequence"/>
</dbReference>